<evidence type="ECO:0000313" key="9">
    <source>
        <dbReference type="Proteomes" id="UP000234275"/>
    </source>
</evidence>
<dbReference type="GeneID" id="36550883"/>
<dbReference type="STRING" id="1392250.A0A2I2FXE8"/>
<comment type="similarity">
    <text evidence="2 6">Belongs to the zinc-containing alcohol dehydrogenase family.</text>
</comment>
<evidence type="ECO:0000256" key="3">
    <source>
        <dbReference type="ARBA" id="ARBA00022723"/>
    </source>
</evidence>
<dbReference type="GO" id="GO:0016491">
    <property type="term" value="F:oxidoreductase activity"/>
    <property type="evidence" value="ECO:0007669"/>
    <property type="project" value="UniProtKB-KW"/>
</dbReference>
<name>A0A2I2FXE8_9EURO</name>
<reference evidence="8 9" key="1">
    <citation type="submission" date="2016-12" db="EMBL/GenBank/DDBJ databases">
        <title>The genomes of Aspergillus section Nigri reveals drivers in fungal speciation.</title>
        <authorList>
            <consortium name="DOE Joint Genome Institute"/>
            <person name="Vesth T.C."/>
            <person name="Nybo J."/>
            <person name="Theobald S."/>
            <person name="Brandl J."/>
            <person name="Frisvad J.C."/>
            <person name="Nielsen K.F."/>
            <person name="Lyhne E.K."/>
            <person name="Kogle M.E."/>
            <person name="Kuo A."/>
            <person name="Riley R."/>
            <person name="Clum A."/>
            <person name="Nolan M."/>
            <person name="Lipzen A."/>
            <person name="Salamov A."/>
            <person name="Henrissat B."/>
            <person name="Wiebenga A."/>
            <person name="De Vries R.P."/>
            <person name="Grigoriev I.V."/>
            <person name="Mortensen U.H."/>
            <person name="Andersen M.R."/>
            <person name="Baker S.E."/>
        </authorList>
    </citation>
    <scope>NUCLEOTIDE SEQUENCE [LARGE SCALE GENOMIC DNA]</scope>
    <source>
        <strain evidence="8 9">IBT 23096</strain>
    </source>
</reference>
<evidence type="ECO:0000256" key="1">
    <source>
        <dbReference type="ARBA" id="ARBA00001947"/>
    </source>
</evidence>
<gene>
    <name evidence="8" type="ORF">P170DRAFT_279513</name>
</gene>
<dbReference type="InterPro" id="IPR011032">
    <property type="entry name" value="GroES-like_sf"/>
</dbReference>
<dbReference type="Gene3D" id="3.40.50.720">
    <property type="entry name" value="NAD(P)-binding Rossmann-like Domain"/>
    <property type="match status" value="1"/>
</dbReference>
<keyword evidence="9" id="KW-1185">Reference proteome</keyword>
<comment type="cofactor">
    <cofactor evidence="1 6">
        <name>Zn(2+)</name>
        <dbReference type="ChEBI" id="CHEBI:29105"/>
    </cofactor>
</comment>
<dbReference type="InterPro" id="IPR020843">
    <property type="entry name" value="ER"/>
</dbReference>
<dbReference type="GO" id="GO:0008270">
    <property type="term" value="F:zinc ion binding"/>
    <property type="evidence" value="ECO:0007669"/>
    <property type="project" value="InterPro"/>
</dbReference>
<dbReference type="InterPro" id="IPR013154">
    <property type="entry name" value="ADH-like_N"/>
</dbReference>
<dbReference type="PROSITE" id="PS00059">
    <property type="entry name" value="ADH_ZINC"/>
    <property type="match status" value="1"/>
</dbReference>
<evidence type="ECO:0000256" key="2">
    <source>
        <dbReference type="ARBA" id="ARBA00008072"/>
    </source>
</evidence>
<evidence type="ECO:0000313" key="8">
    <source>
        <dbReference type="EMBL" id="PLB45319.1"/>
    </source>
</evidence>
<dbReference type="OrthoDB" id="442947at2759"/>
<dbReference type="Pfam" id="PF08240">
    <property type="entry name" value="ADH_N"/>
    <property type="match status" value="1"/>
</dbReference>
<evidence type="ECO:0000256" key="5">
    <source>
        <dbReference type="ARBA" id="ARBA00023002"/>
    </source>
</evidence>
<keyword evidence="4 6" id="KW-0862">Zinc</keyword>
<dbReference type="EMBL" id="MSFO01000008">
    <property type="protein sequence ID" value="PLB45319.1"/>
    <property type="molecule type" value="Genomic_DNA"/>
</dbReference>
<dbReference type="CDD" id="cd08286">
    <property type="entry name" value="FDH_like_ADH2"/>
    <property type="match status" value="1"/>
</dbReference>
<proteinExistence type="inferred from homology"/>
<dbReference type="RefSeq" id="XP_024700621.1">
    <property type="nucleotide sequence ID" value="XM_024843184.1"/>
</dbReference>
<dbReference type="SUPFAM" id="SSF50129">
    <property type="entry name" value="GroES-like"/>
    <property type="match status" value="1"/>
</dbReference>
<dbReference type="PANTHER" id="PTHR42813">
    <property type="entry name" value="ZINC-TYPE ALCOHOL DEHYDROGENASE-LIKE"/>
    <property type="match status" value="1"/>
</dbReference>
<protein>
    <submittedName>
        <fullName evidence="8">Alcohol dehydrogenase</fullName>
    </submittedName>
</protein>
<dbReference type="SMART" id="SM00829">
    <property type="entry name" value="PKS_ER"/>
    <property type="match status" value="1"/>
</dbReference>
<dbReference type="Proteomes" id="UP000234275">
    <property type="component" value="Unassembled WGS sequence"/>
</dbReference>
<evidence type="ECO:0000256" key="6">
    <source>
        <dbReference type="RuleBase" id="RU361277"/>
    </source>
</evidence>
<keyword evidence="5" id="KW-0560">Oxidoreductase</keyword>
<evidence type="ECO:0000259" key="7">
    <source>
        <dbReference type="SMART" id="SM00829"/>
    </source>
</evidence>
<comment type="caution">
    <text evidence="8">The sequence shown here is derived from an EMBL/GenBank/DDBJ whole genome shotgun (WGS) entry which is preliminary data.</text>
</comment>
<dbReference type="Pfam" id="PF00107">
    <property type="entry name" value="ADH_zinc_N"/>
    <property type="match status" value="1"/>
</dbReference>
<dbReference type="InterPro" id="IPR036291">
    <property type="entry name" value="NAD(P)-bd_dom_sf"/>
</dbReference>
<keyword evidence="3 6" id="KW-0479">Metal-binding</keyword>
<sequence length="374" mass="39407">MKAVVYQKPGSFVIEDRPMPTILQPGDAIVKLVWTTICGTDLHILQGHVPSCTPGRILGHEGVGIVVTVGAGVSGPRVGDRVLISCISACGMCAPCRKGMTSHCSTGGWILGNEIDGTQAEYVRVPHASFSLHILPASIPSDLAVTFSDILPTAYECGVLNAAMQPGSSLAIVGPGPIGLAALMLVQRLFGPSQVVVIGRGESRLRIAKSLGAAHTFSSREGLEEAVRAAIGVNGGAGYDAVIEAVGTKESFDLAQMLVGPGGTIASLGVFGSKCDLHLDRLWNRNICLRTRLVDAVSTPDLIKMAESQMVHPEVLISHRFSFEDMMQAYETFQAASQRDALKVVISVGAETSGVEDKKLGVSSWEHDILSKGP</sequence>
<dbReference type="AlphaFoldDB" id="A0A2I2FXE8"/>
<dbReference type="PANTHER" id="PTHR42813:SF4">
    <property type="entry name" value="NADP-DEPENDENT ISOPROPANOL DEHYDROGENASE"/>
    <property type="match status" value="1"/>
</dbReference>
<feature type="domain" description="Enoyl reductase (ER)" evidence="7">
    <location>
        <begin position="10"/>
        <end position="346"/>
    </location>
</feature>
<evidence type="ECO:0000256" key="4">
    <source>
        <dbReference type="ARBA" id="ARBA00022833"/>
    </source>
</evidence>
<dbReference type="SUPFAM" id="SSF51735">
    <property type="entry name" value="NAD(P)-binding Rossmann-fold domains"/>
    <property type="match status" value="1"/>
</dbReference>
<dbReference type="VEuPathDB" id="FungiDB:P170DRAFT_279513"/>
<organism evidence="8 9">
    <name type="scientific">Aspergillus steynii IBT 23096</name>
    <dbReference type="NCBI Taxonomy" id="1392250"/>
    <lineage>
        <taxon>Eukaryota</taxon>
        <taxon>Fungi</taxon>
        <taxon>Dikarya</taxon>
        <taxon>Ascomycota</taxon>
        <taxon>Pezizomycotina</taxon>
        <taxon>Eurotiomycetes</taxon>
        <taxon>Eurotiomycetidae</taxon>
        <taxon>Eurotiales</taxon>
        <taxon>Aspergillaceae</taxon>
        <taxon>Aspergillus</taxon>
        <taxon>Aspergillus subgen. Circumdati</taxon>
    </lineage>
</organism>
<dbReference type="InterPro" id="IPR002328">
    <property type="entry name" value="ADH_Zn_CS"/>
</dbReference>
<dbReference type="InterPro" id="IPR013149">
    <property type="entry name" value="ADH-like_C"/>
</dbReference>
<accession>A0A2I2FXE8</accession>
<dbReference type="Gene3D" id="3.90.180.10">
    <property type="entry name" value="Medium-chain alcohol dehydrogenases, catalytic domain"/>
    <property type="match status" value="2"/>
</dbReference>